<dbReference type="InterPro" id="IPR016161">
    <property type="entry name" value="Ald_DH/histidinol_DH"/>
</dbReference>
<gene>
    <name evidence="3" type="ORF">I41_47210</name>
</gene>
<dbReference type="InterPro" id="IPR016162">
    <property type="entry name" value="Ald_DH_N"/>
</dbReference>
<keyword evidence="1" id="KW-0560">Oxidoreductase</keyword>
<name>A0A517U4N0_9BACT</name>
<evidence type="ECO:0000256" key="1">
    <source>
        <dbReference type="ARBA" id="ARBA00023002"/>
    </source>
</evidence>
<dbReference type="SUPFAM" id="SSF53720">
    <property type="entry name" value="ALDH-like"/>
    <property type="match status" value="1"/>
</dbReference>
<organism evidence="3 4">
    <name type="scientific">Lacipirellula limnantheis</name>
    <dbReference type="NCBI Taxonomy" id="2528024"/>
    <lineage>
        <taxon>Bacteria</taxon>
        <taxon>Pseudomonadati</taxon>
        <taxon>Planctomycetota</taxon>
        <taxon>Planctomycetia</taxon>
        <taxon>Pirellulales</taxon>
        <taxon>Lacipirellulaceae</taxon>
        <taxon>Lacipirellula</taxon>
    </lineage>
</organism>
<dbReference type="KEGG" id="llh:I41_47210"/>
<feature type="domain" description="Aldehyde dehydrogenase" evidence="2">
    <location>
        <begin position="225"/>
        <end position="338"/>
    </location>
</feature>
<dbReference type="EMBL" id="CP036339">
    <property type="protein sequence ID" value="QDT75510.1"/>
    <property type="molecule type" value="Genomic_DNA"/>
</dbReference>
<dbReference type="Pfam" id="PF00171">
    <property type="entry name" value="Aldedh"/>
    <property type="match status" value="1"/>
</dbReference>
<dbReference type="Gene3D" id="3.40.605.10">
    <property type="entry name" value="Aldehyde Dehydrogenase, Chain A, domain 1"/>
    <property type="match status" value="1"/>
</dbReference>
<dbReference type="InterPro" id="IPR015590">
    <property type="entry name" value="Aldehyde_DH_dom"/>
</dbReference>
<evidence type="ECO:0000259" key="2">
    <source>
        <dbReference type="Pfam" id="PF00171"/>
    </source>
</evidence>
<protein>
    <submittedName>
        <fullName evidence="3">Aldehyde dehydrogenase family protein</fullName>
    </submittedName>
</protein>
<proteinExistence type="predicted"/>
<dbReference type="RefSeq" id="WP_145435201.1">
    <property type="nucleotide sequence ID" value="NZ_CP036339.1"/>
</dbReference>
<keyword evidence="4" id="KW-1185">Reference proteome</keyword>
<dbReference type="OrthoDB" id="136308at2"/>
<sequence>MANESSMMAKSPPDTSTAAVDQALADLRLGARRLVDASLAERIGWSEDCLRSLAAVAHDWVEAACRAKRIPPGSAARAEEILVGPVSVARYLRLIIATLAELRTRPEPRLPGQPRLLHGQLRVPTFPTRELYDALLFRGVIAETWLQPDATPEQLCGDAPARLARRTTPPPQIALVLGAGNVSAIPATDALTKILQGDAAVLLKMNPVNDYLGPYFEQSFAPLIAAGVLRIVYGGADVGAYAVHHPQVDAVHITGSTASHDAIVWGADPAERQRRQLANDPLVTKPVTSELGNVTPWAIVPGAYSNAQLQSQAESIAASIANNASFNCIATKMVITSRHWPQRGQFLDLISSILASIPPRYAYYPGAPERFAEFGGGAAPPDEQGRLPWLLRRDVTPDSEPILFERESFVCVVGETALDAGAPLEFLDHAVDFMNDQLWGTLAAGLTVPDDLRRQRPAELDAALRRLRYGTIGVNQWPGLGYALMSPPWGAFPGADLADVQSGIGFVHNTCLLDRPQKTVLRAPLTMFPKPSWFSTHRRPEALAWKLCDLYCQPSIWKLPGLFNQALRG</sequence>
<dbReference type="AlphaFoldDB" id="A0A517U4N0"/>
<dbReference type="Proteomes" id="UP000317909">
    <property type="component" value="Chromosome"/>
</dbReference>
<reference evidence="3 4" key="1">
    <citation type="submission" date="2019-02" db="EMBL/GenBank/DDBJ databases">
        <title>Deep-cultivation of Planctomycetes and their phenomic and genomic characterization uncovers novel biology.</title>
        <authorList>
            <person name="Wiegand S."/>
            <person name="Jogler M."/>
            <person name="Boedeker C."/>
            <person name="Pinto D."/>
            <person name="Vollmers J."/>
            <person name="Rivas-Marin E."/>
            <person name="Kohn T."/>
            <person name="Peeters S.H."/>
            <person name="Heuer A."/>
            <person name="Rast P."/>
            <person name="Oberbeckmann S."/>
            <person name="Bunk B."/>
            <person name="Jeske O."/>
            <person name="Meyerdierks A."/>
            <person name="Storesund J.E."/>
            <person name="Kallscheuer N."/>
            <person name="Luecker S."/>
            <person name="Lage O.M."/>
            <person name="Pohl T."/>
            <person name="Merkel B.J."/>
            <person name="Hornburger P."/>
            <person name="Mueller R.-W."/>
            <person name="Bruemmer F."/>
            <person name="Labrenz M."/>
            <person name="Spormann A.M."/>
            <person name="Op den Camp H."/>
            <person name="Overmann J."/>
            <person name="Amann R."/>
            <person name="Jetten M.S.M."/>
            <person name="Mascher T."/>
            <person name="Medema M.H."/>
            <person name="Devos D.P."/>
            <person name="Kaster A.-K."/>
            <person name="Ovreas L."/>
            <person name="Rohde M."/>
            <person name="Galperin M.Y."/>
            <person name="Jogler C."/>
        </authorList>
    </citation>
    <scope>NUCLEOTIDE SEQUENCE [LARGE SCALE GENOMIC DNA]</scope>
    <source>
        <strain evidence="3 4">I41</strain>
    </source>
</reference>
<evidence type="ECO:0000313" key="4">
    <source>
        <dbReference type="Proteomes" id="UP000317909"/>
    </source>
</evidence>
<evidence type="ECO:0000313" key="3">
    <source>
        <dbReference type="EMBL" id="QDT75510.1"/>
    </source>
</evidence>
<accession>A0A517U4N0</accession>
<dbReference type="GO" id="GO:0016491">
    <property type="term" value="F:oxidoreductase activity"/>
    <property type="evidence" value="ECO:0007669"/>
    <property type="project" value="UniProtKB-KW"/>
</dbReference>